<feature type="active site" description="Charge relay system" evidence="7">
    <location>
        <position position="262"/>
    </location>
</feature>
<dbReference type="PRINTS" id="PR00839">
    <property type="entry name" value="V8PROTEASE"/>
</dbReference>
<dbReference type="AlphaFoldDB" id="A0A6J4LUM0"/>
<keyword evidence="4 8" id="KW-0378">Hydrolase</keyword>
<dbReference type="PANTHER" id="PTHR36234">
    <property type="entry name" value="LYSYL ENDOPEPTIDASE"/>
    <property type="match status" value="1"/>
</dbReference>
<dbReference type="Gene3D" id="2.40.10.10">
    <property type="entry name" value="Trypsin-like serine proteases"/>
    <property type="match status" value="2"/>
</dbReference>
<evidence type="ECO:0000256" key="7">
    <source>
        <dbReference type="PIRSR" id="PIRSR608256-1"/>
    </source>
</evidence>
<dbReference type="InterPro" id="IPR008256">
    <property type="entry name" value="Peptidase_S1B"/>
</dbReference>
<sequence length="693" mass="74564">MSILGDHLREARREQWDQARERFDGSAAARAAHERERQERGVRITDTVEELRPRVERLLQHNEAPPRVVVETALRETADERAALERIVGATNDMQPWNFLPRGARAATSVARISAVEGGRELPLGTGFLVSARLLMTNNHVLPDEGSAGDAIVEFAVELDVDQTPCTPVRYKLEPEAFFVTDQHLDMTLVLVRPAADGRNAGDRFGYNQLIREQGKIVNGENVNVVGHPMGRQKEISIRDNGLQLQITEFLQYLADTEPGNSGSPVYNDQWEVVALHHSGVPRKDREGRTLRKDGAVWRSGDGDDAIDWVANEGARVSVILKHLSGLDLPAAQAQVLRELGPEAGWPSTTSVATTVSGPARRRPRASASTPRAGRESVGVQGADPGDTHLVFLHGRSQPGMHPTMLRNSWVAGLNAGLTLGDLPPLAPRDVWFPYYGDRLVESAASLELPGPPRSRSYETAHALAPPDDAARAAYEQMIDQAASRAGMPDVLGDPDGGGPGGAEESLDGLAGLTSSLLQRRLSWLAGRSGLDEAVVAQVFSDVAVYLAREGVRDAVLDTVAETVPTSGSIVLVSHSLGTVVGMDMLSRLSPGVDVALLVTVGSPLGMGAVHNRLLADGPQHPERVQHWVNAWSAADAVSIGCPLRGTWGGSVQEILTGNRRERAHDIKEYLSDVDVARHIGTALGHDATGHPG</sequence>
<dbReference type="Pfam" id="PF13365">
    <property type="entry name" value="Trypsin_2"/>
    <property type="match status" value="1"/>
</dbReference>
<evidence type="ECO:0000256" key="8">
    <source>
        <dbReference type="RuleBase" id="RU004296"/>
    </source>
</evidence>
<evidence type="ECO:0000256" key="5">
    <source>
        <dbReference type="ARBA" id="ARBA00022825"/>
    </source>
</evidence>
<feature type="compositionally biased region" description="Polar residues" evidence="9">
    <location>
        <begin position="347"/>
        <end position="356"/>
    </location>
</feature>
<name>A0A6J4LUM0_9ACTN</name>
<keyword evidence="3" id="KW-0732">Signal</keyword>
<dbReference type="PROSITE" id="PS00673">
    <property type="entry name" value="V8_SER"/>
    <property type="match status" value="1"/>
</dbReference>
<proteinExistence type="inferred from homology"/>
<feature type="region of interest" description="Disordered" evidence="9">
    <location>
        <begin position="485"/>
        <end position="506"/>
    </location>
</feature>
<evidence type="ECO:0000256" key="4">
    <source>
        <dbReference type="ARBA" id="ARBA00022801"/>
    </source>
</evidence>
<dbReference type="GO" id="GO:0006508">
    <property type="term" value="P:proteolysis"/>
    <property type="evidence" value="ECO:0007669"/>
    <property type="project" value="UniProtKB-KW"/>
</dbReference>
<keyword evidence="5 8" id="KW-0720">Serine protease</keyword>
<evidence type="ECO:0000256" key="3">
    <source>
        <dbReference type="ARBA" id="ARBA00022729"/>
    </source>
</evidence>
<dbReference type="InterPro" id="IPR029058">
    <property type="entry name" value="AB_hydrolase_fold"/>
</dbReference>
<dbReference type="EC" id="3.4.21.-" evidence="8"/>
<reference evidence="10" key="1">
    <citation type="submission" date="2020-02" db="EMBL/GenBank/DDBJ databases">
        <authorList>
            <person name="Meier V. D."/>
        </authorList>
    </citation>
    <scope>NUCLEOTIDE SEQUENCE</scope>
    <source>
        <strain evidence="10">AVDCRST_MAG72</strain>
    </source>
</reference>
<dbReference type="GO" id="GO:0004252">
    <property type="term" value="F:serine-type endopeptidase activity"/>
    <property type="evidence" value="ECO:0007669"/>
    <property type="project" value="InterPro"/>
</dbReference>
<feature type="region of interest" description="Disordered" evidence="9">
    <location>
        <begin position="343"/>
        <end position="386"/>
    </location>
</feature>
<dbReference type="InterPro" id="IPR000126">
    <property type="entry name" value="V8_ser_AS"/>
</dbReference>
<feature type="active site" description="Charge relay system" evidence="7">
    <location>
        <position position="186"/>
    </location>
</feature>
<protein>
    <recommendedName>
        <fullName evidence="8">Serine protease</fullName>
        <ecNumber evidence="8">3.4.21.-</ecNumber>
    </recommendedName>
</protein>
<organism evidence="10">
    <name type="scientific">uncultured Nocardioidaceae bacterium</name>
    <dbReference type="NCBI Taxonomy" id="253824"/>
    <lineage>
        <taxon>Bacteria</taxon>
        <taxon>Bacillati</taxon>
        <taxon>Actinomycetota</taxon>
        <taxon>Actinomycetes</taxon>
        <taxon>Propionibacteriales</taxon>
        <taxon>Nocardioidaceae</taxon>
        <taxon>environmental samples</taxon>
    </lineage>
</organism>
<dbReference type="SUPFAM" id="SSF50494">
    <property type="entry name" value="Trypsin-like serine proteases"/>
    <property type="match status" value="1"/>
</dbReference>
<dbReference type="PRINTS" id="PR01774">
    <property type="entry name" value="EXFOLTOXIN"/>
</dbReference>
<dbReference type="PANTHER" id="PTHR36234:SF5">
    <property type="entry name" value="LYSYL ENDOPEPTIDASE"/>
    <property type="match status" value="1"/>
</dbReference>
<evidence type="ECO:0000256" key="1">
    <source>
        <dbReference type="ARBA" id="ARBA00008764"/>
    </source>
</evidence>
<evidence type="ECO:0000256" key="9">
    <source>
        <dbReference type="SAM" id="MobiDB-lite"/>
    </source>
</evidence>
<keyword evidence="2 8" id="KW-0645">Protease</keyword>
<feature type="active site" description="Charge relay system" evidence="7">
    <location>
        <position position="140"/>
    </location>
</feature>
<keyword evidence="6" id="KW-0843">Virulence</keyword>
<dbReference type="InterPro" id="IPR043504">
    <property type="entry name" value="Peptidase_S1_PA_chymotrypsin"/>
</dbReference>
<dbReference type="EMBL" id="CADCUJ010000039">
    <property type="protein sequence ID" value="CAA9342183.1"/>
    <property type="molecule type" value="Genomic_DNA"/>
</dbReference>
<accession>A0A6J4LUM0</accession>
<dbReference type="InterPro" id="IPR009003">
    <property type="entry name" value="Peptidase_S1_PA"/>
</dbReference>
<evidence type="ECO:0000256" key="6">
    <source>
        <dbReference type="ARBA" id="ARBA00023026"/>
    </source>
</evidence>
<gene>
    <name evidence="10" type="ORF">AVDCRST_MAG72-890</name>
</gene>
<dbReference type="InterPro" id="IPR008353">
    <property type="entry name" value="Peptidase_S1B_tx"/>
</dbReference>
<dbReference type="SUPFAM" id="SSF53474">
    <property type="entry name" value="alpha/beta-Hydrolases"/>
    <property type="match status" value="1"/>
</dbReference>
<comment type="similarity">
    <text evidence="1 8">Belongs to the peptidase S1B family.</text>
</comment>
<evidence type="ECO:0000256" key="2">
    <source>
        <dbReference type="ARBA" id="ARBA00022670"/>
    </source>
</evidence>
<evidence type="ECO:0000313" key="10">
    <source>
        <dbReference type="EMBL" id="CAA9342183.1"/>
    </source>
</evidence>